<name>A0ABD6ELF6_9BILA</name>
<dbReference type="Proteomes" id="UP001608902">
    <property type="component" value="Unassembled WGS sequence"/>
</dbReference>
<dbReference type="InterPro" id="IPR008979">
    <property type="entry name" value="Galactose-bd-like_sf"/>
</dbReference>
<dbReference type="AlphaFoldDB" id="A0ABD6ELF6"/>
<gene>
    <name evidence="2" type="ORF">AB6A40_007089</name>
</gene>
<accession>A0ABD6ELF6</accession>
<feature type="domain" description="F5/8 type C" evidence="1">
    <location>
        <begin position="8"/>
        <end position="68"/>
    </location>
</feature>
<keyword evidence="3" id="KW-1185">Reference proteome</keyword>
<dbReference type="SUPFAM" id="SSF49785">
    <property type="entry name" value="Galactose-binding domain-like"/>
    <property type="match status" value="1"/>
</dbReference>
<evidence type="ECO:0000259" key="1">
    <source>
        <dbReference type="PROSITE" id="PS50022"/>
    </source>
</evidence>
<dbReference type="Gene3D" id="2.60.120.260">
    <property type="entry name" value="Galactose-binding domain-like"/>
    <property type="match status" value="1"/>
</dbReference>
<dbReference type="PROSITE" id="PS50022">
    <property type="entry name" value="FA58C_3"/>
    <property type="match status" value="1"/>
</dbReference>
<proteinExistence type="predicted"/>
<reference evidence="2 3" key="1">
    <citation type="submission" date="2024-08" db="EMBL/GenBank/DDBJ databases">
        <title>Gnathostoma spinigerum genome.</title>
        <authorList>
            <person name="Gonzalez-Bertolin B."/>
            <person name="Monzon S."/>
            <person name="Zaballos A."/>
            <person name="Jimenez P."/>
            <person name="Dekumyoy P."/>
            <person name="Varona S."/>
            <person name="Cuesta I."/>
            <person name="Sumanam S."/>
            <person name="Adisakwattana P."/>
            <person name="Gasser R.B."/>
            <person name="Hernandez-Gonzalez A."/>
            <person name="Young N.D."/>
            <person name="Perteguer M.J."/>
        </authorList>
    </citation>
    <scope>NUCLEOTIDE SEQUENCE [LARGE SCALE GENOMIC DNA]</scope>
    <source>
        <strain evidence="2">AL3</strain>
        <tissue evidence="2">Liver</tissue>
    </source>
</reference>
<protein>
    <recommendedName>
        <fullName evidence="1">F5/8 type C domain-containing protein</fullName>
    </recommendedName>
</protein>
<evidence type="ECO:0000313" key="3">
    <source>
        <dbReference type="Proteomes" id="UP001608902"/>
    </source>
</evidence>
<comment type="caution">
    <text evidence="2">The sequence shown here is derived from an EMBL/GenBank/DDBJ whole genome shotgun (WGS) entry which is preliminary data.</text>
</comment>
<dbReference type="EMBL" id="JBGFUD010005467">
    <property type="protein sequence ID" value="MFH4980380.1"/>
    <property type="molecule type" value="Genomic_DNA"/>
</dbReference>
<evidence type="ECO:0000313" key="2">
    <source>
        <dbReference type="EMBL" id="MFH4980380.1"/>
    </source>
</evidence>
<dbReference type="InterPro" id="IPR000421">
    <property type="entry name" value="FA58C"/>
</dbReference>
<organism evidence="2 3">
    <name type="scientific">Gnathostoma spinigerum</name>
    <dbReference type="NCBI Taxonomy" id="75299"/>
    <lineage>
        <taxon>Eukaryota</taxon>
        <taxon>Metazoa</taxon>
        <taxon>Ecdysozoa</taxon>
        <taxon>Nematoda</taxon>
        <taxon>Chromadorea</taxon>
        <taxon>Rhabditida</taxon>
        <taxon>Spirurina</taxon>
        <taxon>Gnathostomatomorpha</taxon>
        <taxon>Gnathostomatoidea</taxon>
        <taxon>Gnathostomatidae</taxon>
        <taxon>Gnathostoma</taxon>
    </lineage>
</organism>
<sequence>MVCFSAECSKKALGMESGSIADSQLLASSSFDAISVGPQNGRIRTEKASGAWCPKPQIREGSYEFLQVFSPTILLNICRTFST</sequence>